<organism evidence="3 4">
    <name type="scientific">Nocardiopsis codii</name>
    <dbReference type="NCBI Taxonomy" id="3065942"/>
    <lineage>
        <taxon>Bacteria</taxon>
        <taxon>Bacillati</taxon>
        <taxon>Actinomycetota</taxon>
        <taxon>Actinomycetes</taxon>
        <taxon>Streptosporangiales</taxon>
        <taxon>Nocardiopsidaceae</taxon>
        <taxon>Nocardiopsis</taxon>
    </lineage>
</organism>
<dbReference type="InterPro" id="IPR012349">
    <property type="entry name" value="Split_barrel_FMN-bd"/>
</dbReference>
<evidence type="ECO:0000256" key="1">
    <source>
        <dbReference type="SAM" id="MobiDB-lite"/>
    </source>
</evidence>
<evidence type="ECO:0000313" key="4">
    <source>
        <dbReference type="Proteomes" id="UP001356095"/>
    </source>
</evidence>
<feature type="domain" description="Pyridoxamine 5'-phosphate oxidase N-terminal" evidence="2">
    <location>
        <begin position="169"/>
        <end position="261"/>
    </location>
</feature>
<name>A0ABU7K779_9ACTN</name>
<dbReference type="PANTHER" id="PTHR42815">
    <property type="entry name" value="FAD-BINDING, PUTATIVE (AFU_ORTHOLOGUE AFUA_6G07600)-RELATED"/>
    <property type="match status" value="1"/>
</dbReference>
<sequence length="306" mass="31665">MTYHRGERAVQARAALSDRAGASEGAVGDAIPDVAAEFLAAQPLLVLGAADGRGDLWCSALTGPPGFLRTRDPRTLDVGATPHDGDPLAGVLGRGAPPARVGTLAIEPATRRRMRINGTSHPHGGGLRILTEQVYANCPKYIQKREIAPASGDGAGEVTPIRTERLSGAQQDLLSRADTFFVATASGTGDTDASHRGGAPGFLRVHSPTLLSWPDYAGNAMFMTLGNLELNPRAGLLVPDWATGGLVRLTGTARVLWEEGAGRRTVEFAVEGVAAAPSGGLLSPGAPQYSRFNPPTGPAAVTGGVR</sequence>
<dbReference type="EMBL" id="JAUZMY010000010">
    <property type="protein sequence ID" value="MEE2038088.1"/>
    <property type="molecule type" value="Genomic_DNA"/>
</dbReference>
<gene>
    <name evidence="3" type="ORF">Q8791_12765</name>
</gene>
<dbReference type="SUPFAM" id="SSF50475">
    <property type="entry name" value="FMN-binding split barrel"/>
    <property type="match status" value="1"/>
</dbReference>
<keyword evidence="4" id="KW-1185">Reference proteome</keyword>
<protein>
    <submittedName>
        <fullName evidence="3">Pyridoxamine 5'-phosphate oxidase family protein</fullName>
    </submittedName>
</protein>
<proteinExistence type="predicted"/>
<dbReference type="InterPro" id="IPR011576">
    <property type="entry name" value="Pyridox_Oxase_N"/>
</dbReference>
<dbReference type="Proteomes" id="UP001356095">
    <property type="component" value="Unassembled WGS sequence"/>
</dbReference>
<feature type="region of interest" description="Disordered" evidence="1">
    <location>
        <begin position="284"/>
        <end position="306"/>
    </location>
</feature>
<comment type="caution">
    <text evidence="3">The sequence shown here is derived from an EMBL/GenBank/DDBJ whole genome shotgun (WGS) entry which is preliminary data.</text>
</comment>
<dbReference type="PANTHER" id="PTHR42815:SF2">
    <property type="entry name" value="FAD-BINDING, PUTATIVE (AFU_ORTHOLOGUE AFUA_6G07600)-RELATED"/>
    <property type="match status" value="1"/>
</dbReference>
<reference evidence="3 4" key="1">
    <citation type="submission" date="2023-08" db="EMBL/GenBank/DDBJ databases">
        <authorList>
            <person name="Girao M."/>
            <person name="Carvalho M.F."/>
        </authorList>
    </citation>
    <scope>NUCLEOTIDE SEQUENCE [LARGE SCALE GENOMIC DNA]</scope>
    <source>
        <strain evidence="3 4">CT-R113</strain>
    </source>
</reference>
<dbReference type="Gene3D" id="2.30.110.10">
    <property type="entry name" value="Electron Transport, Fmn-binding Protein, Chain A"/>
    <property type="match status" value="1"/>
</dbReference>
<accession>A0ABU7K779</accession>
<evidence type="ECO:0000259" key="2">
    <source>
        <dbReference type="Pfam" id="PF01243"/>
    </source>
</evidence>
<evidence type="ECO:0000313" key="3">
    <source>
        <dbReference type="EMBL" id="MEE2038088.1"/>
    </source>
</evidence>
<dbReference type="RefSeq" id="WP_330091876.1">
    <property type="nucleotide sequence ID" value="NZ_JAUZMY010000010.1"/>
</dbReference>
<dbReference type="Pfam" id="PF01243">
    <property type="entry name" value="PNPOx_N"/>
    <property type="match status" value="1"/>
</dbReference>